<sequence>MDVRYDLVNHMSWSRGANGCIFKSKRVPKKEKPNLLIFVHELILKGEQTHFKVQTSPKTGNTKFADFHVL</sequence>
<keyword evidence="2" id="KW-1185">Reference proteome</keyword>
<comment type="caution">
    <text evidence="1">The sequence shown here is derived from an EMBL/GenBank/DDBJ whole genome shotgun (WGS) entry which is preliminary data.</text>
</comment>
<proteinExistence type="predicted"/>
<protein>
    <submittedName>
        <fullName evidence="1">Uncharacterized protein</fullName>
    </submittedName>
</protein>
<reference evidence="1 2" key="1">
    <citation type="submission" date="2020-09" db="EMBL/GenBank/DDBJ databases">
        <title>De no assembly of potato wild relative species, Solanum commersonii.</title>
        <authorList>
            <person name="Cho K."/>
        </authorList>
    </citation>
    <scope>NUCLEOTIDE SEQUENCE [LARGE SCALE GENOMIC DNA]</scope>
    <source>
        <strain evidence="1">LZ3.2</strain>
        <tissue evidence="1">Leaf</tissue>
    </source>
</reference>
<accession>A0A9J5XQS5</accession>
<dbReference type="AlphaFoldDB" id="A0A9J5XQS5"/>
<evidence type="ECO:0000313" key="1">
    <source>
        <dbReference type="EMBL" id="KAG5589318.1"/>
    </source>
</evidence>
<evidence type="ECO:0000313" key="2">
    <source>
        <dbReference type="Proteomes" id="UP000824120"/>
    </source>
</evidence>
<gene>
    <name evidence="1" type="ORF">H5410_039832</name>
</gene>
<name>A0A9J5XQS5_SOLCO</name>
<organism evidence="1 2">
    <name type="scientific">Solanum commersonii</name>
    <name type="common">Commerson's wild potato</name>
    <name type="synonym">Commerson's nightshade</name>
    <dbReference type="NCBI Taxonomy" id="4109"/>
    <lineage>
        <taxon>Eukaryota</taxon>
        <taxon>Viridiplantae</taxon>
        <taxon>Streptophyta</taxon>
        <taxon>Embryophyta</taxon>
        <taxon>Tracheophyta</taxon>
        <taxon>Spermatophyta</taxon>
        <taxon>Magnoliopsida</taxon>
        <taxon>eudicotyledons</taxon>
        <taxon>Gunneridae</taxon>
        <taxon>Pentapetalae</taxon>
        <taxon>asterids</taxon>
        <taxon>lamiids</taxon>
        <taxon>Solanales</taxon>
        <taxon>Solanaceae</taxon>
        <taxon>Solanoideae</taxon>
        <taxon>Solaneae</taxon>
        <taxon>Solanum</taxon>
    </lineage>
</organism>
<dbReference type="EMBL" id="JACXVP010000008">
    <property type="protein sequence ID" value="KAG5589318.1"/>
    <property type="molecule type" value="Genomic_DNA"/>
</dbReference>
<dbReference type="Proteomes" id="UP000824120">
    <property type="component" value="Chromosome 8"/>
</dbReference>